<name>A0ABD7S3K9_XANVA</name>
<keyword evidence="1" id="KW-1133">Transmembrane helix</keyword>
<reference evidence="3" key="1">
    <citation type="journal article" date="2020" name="Phytopathology">
        <title>Genomic acquisitions in emerging populations of Xanthomonas vasicola pv. vasculorum infecting corn in the U.S. and Argentina.</title>
        <authorList>
            <person name="Perez-Quintero A.L."/>
        </authorList>
    </citation>
    <scope>NUCLEOTIDE SEQUENCE [LARGE SCALE GENOMIC DNA]</scope>
    <source>
        <strain evidence="3">Xvh-L</strain>
    </source>
</reference>
<evidence type="ECO:0000256" key="1">
    <source>
        <dbReference type="SAM" id="Phobius"/>
    </source>
</evidence>
<dbReference type="EMBL" id="VOCK01000111">
    <property type="protein sequence ID" value="TWQ48574.1"/>
    <property type="molecule type" value="Genomic_DNA"/>
</dbReference>
<feature type="transmembrane region" description="Helical" evidence="1">
    <location>
        <begin position="106"/>
        <end position="124"/>
    </location>
</feature>
<dbReference type="Proteomes" id="UP000320455">
    <property type="component" value="Unassembled WGS sequence"/>
</dbReference>
<evidence type="ECO:0000313" key="3">
    <source>
        <dbReference type="Proteomes" id="UP000320455"/>
    </source>
</evidence>
<protein>
    <submittedName>
        <fullName evidence="2">Uncharacterized protein</fullName>
    </submittedName>
</protein>
<sequence length="126" mass="14167">MGGVGWEIFFYVIIIFSSILAVILLPFSFLSGKVRYFINFLALSYWIGCIGHLGMAGRIISMAVEKGRLKFDSFLAWTVFGVLYFIIGFILIIMDMKGAGVSAPKKIYFLFLIGIIPSVVLLYFSR</sequence>
<gene>
    <name evidence="2" type="ORF">FQK01_23435</name>
</gene>
<feature type="transmembrane region" description="Helical" evidence="1">
    <location>
        <begin position="9"/>
        <end position="30"/>
    </location>
</feature>
<keyword evidence="1" id="KW-0812">Transmembrane</keyword>
<proteinExistence type="predicted"/>
<feature type="transmembrane region" description="Helical" evidence="1">
    <location>
        <begin position="36"/>
        <end position="53"/>
    </location>
</feature>
<accession>A0ABD7S3K9</accession>
<dbReference type="AlphaFoldDB" id="A0ABD7S3K9"/>
<organism evidence="2 3">
    <name type="scientific">Xanthomonas vasicola</name>
    <dbReference type="NCBI Taxonomy" id="56459"/>
    <lineage>
        <taxon>Bacteria</taxon>
        <taxon>Pseudomonadati</taxon>
        <taxon>Pseudomonadota</taxon>
        <taxon>Gammaproteobacteria</taxon>
        <taxon>Lysobacterales</taxon>
        <taxon>Lysobacteraceae</taxon>
        <taxon>Xanthomonas</taxon>
    </lineage>
</organism>
<keyword evidence="3" id="KW-1185">Reference proteome</keyword>
<evidence type="ECO:0000313" key="2">
    <source>
        <dbReference type="EMBL" id="TWQ48574.1"/>
    </source>
</evidence>
<feature type="transmembrane region" description="Helical" evidence="1">
    <location>
        <begin position="74"/>
        <end position="94"/>
    </location>
</feature>
<comment type="caution">
    <text evidence="2">The sequence shown here is derived from an EMBL/GenBank/DDBJ whole genome shotgun (WGS) entry which is preliminary data.</text>
</comment>
<keyword evidence="1" id="KW-0472">Membrane</keyword>